<evidence type="ECO:0000313" key="4">
    <source>
        <dbReference type="Proteomes" id="UP000767947"/>
    </source>
</evidence>
<dbReference type="EMBL" id="JAAMPT010000208">
    <property type="protein sequence ID" value="NMH25675.1"/>
    <property type="molecule type" value="Genomic_DNA"/>
</dbReference>
<dbReference type="InterPro" id="IPR050190">
    <property type="entry name" value="UPF0213_domain"/>
</dbReference>
<dbReference type="SUPFAM" id="SSF82771">
    <property type="entry name" value="GIY-YIG endonuclease"/>
    <property type="match status" value="1"/>
</dbReference>
<dbReference type="InterPro" id="IPR035901">
    <property type="entry name" value="GIY-YIG_endonuc_sf"/>
</dbReference>
<dbReference type="InterPro" id="IPR000305">
    <property type="entry name" value="GIY-YIG_endonuc"/>
</dbReference>
<evidence type="ECO:0000259" key="2">
    <source>
        <dbReference type="PROSITE" id="PS50164"/>
    </source>
</evidence>
<name>A0ABX1QW15_9FLAO</name>
<dbReference type="SMART" id="SM00465">
    <property type="entry name" value="GIYc"/>
    <property type="match status" value="1"/>
</dbReference>
<dbReference type="Gene3D" id="3.40.1440.10">
    <property type="entry name" value="GIY-YIG endonuclease"/>
    <property type="match status" value="1"/>
</dbReference>
<protein>
    <submittedName>
        <fullName evidence="3">GIY-YIG nuclease family protein</fullName>
    </submittedName>
</protein>
<proteinExistence type="inferred from homology"/>
<sequence length="106" mass="12999">MQQFRQYFVYIVASKKNGTLYIGVTNNIERRIKEHKSKLNPQSFTSRYNVNILVYYETFQYINDAIDREKQLKKWNRQWKINLIEEENKEWKDLSSDWNGFPPSRE</sequence>
<comment type="similarity">
    <text evidence="1">Belongs to the UPF0213 family.</text>
</comment>
<dbReference type="Proteomes" id="UP000767947">
    <property type="component" value="Unassembled WGS sequence"/>
</dbReference>
<dbReference type="PROSITE" id="PS50164">
    <property type="entry name" value="GIY_YIG"/>
    <property type="match status" value="1"/>
</dbReference>
<reference evidence="3 4" key="1">
    <citation type="submission" date="2020-02" db="EMBL/GenBank/DDBJ databases">
        <title>Flavobacterium sp. genome.</title>
        <authorList>
            <person name="Jung H.S."/>
            <person name="Baek J.H."/>
            <person name="Jeon C.O."/>
        </authorList>
    </citation>
    <scope>NUCLEOTIDE SEQUENCE [LARGE SCALE GENOMIC DNA]</scope>
    <source>
        <strain evidence="3 4">SE-s27</strain>
    </source>
</reference>
<accession>A0ABX1QW15</accession>
<keyword evidence="4" id="KW-1185">Reference proteome</keyword>
<dbReference type="PANTHER" id="PTHR34477:SF5">
    <property type="entry name" value="BSL5627 PROTEIN"/>
    <property type="match status" value="1"/>
</dbReference>
<evidence type="ECO:0000313" key="3">
    <source>
        <dbReference type="EMBL" id="NMH25675.1"/>
    </source>
</evidence>
<organism evidence="3 4">
    <name type="scientific">Flavobacterium solisilvae</name>
    <dbReference type="NCBI Taxonomy" id="1852019"/>
    <lineage>
        <taxon>Bacteria</taxon>
        <taxon>Pseudomonadati</taxon>
        <taxon>Bacteroidota</taxon>
        <taxon>Flavobacteriia</taxon>
        <taxon>Flavobacteriales</taxon>
        <taxon>Flavobacteriaceae</taxon>
        <taxon>Flavobacterium</taxon>
    </lineage>
</organism>
<dbReference type="RefSeq" id="WP_169524376.1">
    <property type="nucleotide sequence ID" value="NZ_JAAMPT010000208.1"/>
</dbReference>
<dbReference type="Pfam" id="PF01541">
    <property type="entry name" value="GIY-YIG"/>
    <property type="match status" value="1"/>
</dbReference>
<evidence type="ECO:0000256" key="1">
    <source>
        <dbReference type="ARBA" id="ARBA00007435"/>
    </source>
</evidence>
<dbReference type="CDD" id="cd10448">
    <property type="entry name" value="GIY-YIG_unchar_3"/>
    <property type="match status" value="1"/>
</dbReference>
<dbReference type="PANTHER" id="PTHR34477">
    <property type="entry name" value="UPF0213 PROTEIN YHBQ"/>
    <property type="match status" value="1"/>
</dbReference>
<feature type="domain" description="GIY-YIG" evidence="2">
    <location>
        <begin position="5"/>
        <end position="83"/>
    </location>
</feature>
<comment type="caution">
    <text evidence="3">The sequence shown here is derived from an EMBL/GenBank/DDBJ whole genome shotgun (WGS) entry which is preliminary data.</text>
</comment>
<gene>
    <name evidence="3" type="ORF">G6042_10410</name>
</gene>